<protein>
    <submittedName>
        <fullName evidence="2">Uncharacterized protein</fullName>
    </submittedName>
</protein>
<evidence type="ECO:0000313" key="2">
    <source>
        <dbReference type="EMBL" id="ETP24482.1"/>
    </source>
</evidence>
<gene>
    <name evidence="2" type="ORF">F441_02534</name>
</gene>
<sequence>MAVMTRRQAKAKRVRFADEHSEQAPKGREQCKERDGVVNEHSPDNISQDQPSSTKRTSALGGEDVDPIEIQRERRRRIAKAQDKEQKWVNIKKVLRGEAERMSYREARNAWKYADRFVLSEDGVLHYLVPRTVW</sequence>
<dbReference type="Proteomes" id="UP000018958">
    <property type="component" value="Unassembled WGS sequence"/>
</dbReference>
<dbReference type="EMBL" id="ANIX01000531">
    <property type="protein sequence ID" value="ETP24482.1"/>
    <property type="molecule type" value="Genomic_DNA"/>
</dbReference>
<name>W2XPP6_PHYNI</name>
<reference evidence="2 3" key="1">
    <citation type="submission" date="2013-11" db="EMBL/GenBank/DDBJ databases">
        <title>The Genome Sequence of Phytophthora parasitica CJ01A1.</title>
        <authorList>
            <consortium name="The Broad Institute Genomics Platform"/>
            <person name="Russ C."/>
            <person name="Tyler B."/>
            <person name="Panabieres F."/>
            <person name="Shan W."/>
            <person name="Tripathy S."/>
            <person name="Grunwald N."/>
            <person name="Machado M."/>
            <person name="Johnson C.S."/>
            <person name="Walker B."/>
            <person name="Young S.K."/>
            <person name="Zeng Q."/>
            <person name="Gargeya S."/>
            <person name="Fitzgerald M."/>
            <person name="Haas B."/>
            <person name="Abouelleil A."/>
            <person name="Allen A.W."/>
            <person name="Alvarado L."/>
            <person name="Arachchi H.M."/>
            <person name="Berlin A.M."/>
            <person name="Chapman S.B."/>
            <person name="Gainer-Dewar J."/>
            <person name="Goldberg J."/>
            <person name="Griggs A."/>
            <person name="Gujja S."/>
            <person name="Hansen M."/>
            <person name="Howarth C."/>
            <person name="Imamovic A."/>
            <person name="Ireland A."/>
            <person name="Larimer J."/>
            <person name="McCowan C."/>
            <person name="Murphy C."/>
            <person name="Pearson M."/>
            <person name="Poon T.W."/>
            <person name="Priest M."/>
            <person name="Roberts A."/>
            <person name="Saif S."/>
            <person name="Shea T."/>
            <person name="Sisk P."/>
            <person name="Sykes S."/>
            <person name="Wortman J."/>
            <person name="Nusbaum C."/>
            <person name="Birren B."/>
        </authorList>
    </citation>
    <scope>NUCLEOTIDE SEQUENCE [LARGE SCALE GENOMIC DNA]</scope>
    <source>
        <strain evidence="2 3">CJ01A1</strain>
    </source>
</reference>
<dbReference type="AlphaFoldDB" id="W2XPP6"/>
<dbReference type="OrthoDB" id="126617at2759"/>
<organism evidence="2 3">
    <name type="scientific">Phytophthora nicotianae CJ01A1</name>
    <dbReference type="NCBI Taxonomy" id="1317063"/>
    <lineage>
        <taxon>Eukaryota</taxon>
        <taxon>Sar</taxon>
        <taxon>Stramenopiles</taxon>
        <taxon>Oomycota</taxon>
        <taxon>Peronosporomycetes</taxon>
        <taxon>Peronosporales</taxon>
        <taxon>Peronosporaceae</taxon>
        <taxon>Phytophthora</taxon>
    </lineage>
</organism>
<feature type="region of interest" description="Disordered" evidence="1">
    <location>
        <begin position="1"/>
        <end position="72"/>
    </location>
</feature>
<comment type="caution">
    <text evidence="2">The sequence shown here is derived from an EMBL/GenBank/DDBJ whole genome shotgun (WGS) entry which is preliminary data.</text>
</comment>
<accession>W2XPP6</accession>
<evidence type="ECO:0000313" key="3">
    <source>
        <dbReference type="Proteomes" id="UP000018958"/>
    </source>
</evidence>
<proteinExistence type="predicted"/>
<feature type="compositionally biased region" description="Basic and acidic residues" evidence="1">
    <location>
        <begin position="15"/>
        <end position="43"/>
    </location>
</feature>
<evidence type="ECO:0000256" key="1">
    <source>
        <dbReference type="SAM" id="MobiDB-lite"/>
    </source>
</evidence>
<feature type="compositionally biased region" description="Polar residues" evidence="1">
    <location>
        <begin position="44"/>
        <end position="57"/>
    </location>
</feature>